<comment type="subcellular location">
    <subcellularLocation>
        <location evidence="1">Membrane</location>
        <topology evidence="1">Single-pass membrane protein</topology>
    </subcellularLocation>
</comment>
<dbReference type="Proteomes" id="UP000202440">
    <property type="component" value="Chromosome"/>
</dbReference>
<sequence length="457" mass="48882">MQRQFWLLIIGVVWCSAAMATLPPLQGSAVYQRLGTDMFRATVYSDQADWQSWTQPQTQLALEMRIVTDYMSARRFYRVWNEALAINLDDKRLMASAEPIGRFLRSVGGSLQPGDRLLVSNLDGVSRITVNDIQVLEWADPALVPLLANAWVGRFPYSPSFKEQLTGLDPADRHEAMVAVESIQPQVGRDAVIQGWLQPVAATAAVSAAAVSKPAASTSAPKTKPKAPVNKPTAPAKKVVAKTEPTPAAKAAAKSPASKPASEPVVADAATVAAQEPSTEKAALEGLDAAVNEAAEQLAEAAAAEQAGDERQNLSPEAVADSSEQPAASAGEQADEVVQVATVSAPPAPSTSSVDWAVMQMVEIEYYRTLISMATRAVRYPKRALMRGQEGEVRVLVKLAPSGSVLSLETAVSSNVEVLDRAARKAVEDAAPYPPAPRLLSDDMLEFELPFRFALTN</sequence>
<dbReference type="InterPro" id="IPR006260">
    <property type="entry name" value="TonB/TolA_C"/>
</dbReference>
<dbReference type="KEGG" id="bsan:CHH28_16560"/>
<evidence type="ECO:0000259" key="6">
    <source>
        <dbReference type="PROSITE" id="PS52015"/>
    </source>
</evidence>
<dbReference type="Gene3D" id="3.30.1150.10">
    <property type="match status" value="1"/>
</dbReference>
<dbReference type="RefSeq" id="WP_094061357.1">
    <property type="nucleotide sequence ID" value="NZ_CP022530.1"/>
</dbReference>
<keyword evidence="4" id="KW-0472">Membrane</keyword>
<organism evidence="7 8">
    <name type="scientific">Bacterioplanes sanyensis</name>
    <dbReference type="NCBI Taxonomy" id="1249553"/>
    <lineage>
        <taxon>Bacteria</taxon>
        <taxon>Pseudomonadati</taxon>
        <taxon>Pseudomonadota</taxon>
        <taxon>Gammaproteobacteria</taxon>
        <taxon>Oceanospirillales</taxon>
        <taxon>Oceanospirillaceae</taxon>
        <taxon>Bacterioplanes</taxon>
    </lineage>
</organism>
<dbReference type="PROSITE" id="PS52015">
    <property type="entry name" value="TONB_CTD"/>
    <property type="match status" value="1"/>
</dbReference>
<protein>
    <recommendedName>
        <fullName evidence="6">TonB C-terminal domain-containing protein</fullName>
    </recommendedName>
</protein>
<keyword evidence="2" id="KW-0812">Transmembrane</keyword>
<proteinExistence type="predicted"/>
<feature type="compositionally biased region" description="Low complexity" evidence="5">
    <location>
        <begin position="213"/>
        <end position="267"/>
    </location>
</feature>
<feature type="region of interest" description="Disordered" evidence="5">
    <location>
        <begin position="297"/>
        <end position="336"/>
    </location>
</feature>
<feature type="domain" description="TonB C-terminal" evidence="6">
    <location>
        <begin position="365"/>
        <end position="457"/>
    </location>
</feature>
<evidence type="ECO:0000313" key="8">
    <source>
        <dbReference type="Proteomes" id="UP000202440"/>
    </source>
</evidence>
<dbReference type="GO" id="GO:0016020">
    <property type="term" value="C:membrane"/>
    <property type="evidence" value="ECO:0007669"/>
    <property type="project" value="UniProtKB-SubCell"/>
</dbReference>
<keyword evidence="8" id="KW-1185">Reference proteome</keyword>
<feature type="region of interest" description="Disordered" evidence="5">
    <location>
        <begin position="213"/>
        <end position="281"/>
    </location>
</feature>
<dbReference type="OrthoDB" id="6077935at2"/>
<evidence type="ECO:0000256" key="2">
    <source>
        <dbReference type="ARBA" id="ARBA00022692"/>
    </source>
</evidence>
<name>A0A222FME0_9GAMM</name>
<evidence type="ECO:0000256" key="3">
    <source>
        <dbReference type="ARBA" id="ARBA00022989"/>
    </source>
</evidence>
<accession>A0A222FME0</accession>
<dbReference type="GO" id="GO:0055085">
    <property type="term" value="P:transmembrane transport"/>
    <property type="evidence" value="ECO:0007669"/>
    <property type="project" value="InterPro"/>
</dbReference>
<dbReference type="InterPro" id="IPR037682">
    <property type="entry name" value="TonB_C"/>
</dbReference>
<evidence type="ECO:0000256" key="1">
    <source>
        <dbReference type="ARBA" id="ARBA00004167"/>
    </source>
</evidence>
<evidence type="ECO:0000256" key="5">
    <source>
        <dbReference type="SAM" id="MobiDB-lite"/>
    </source>
</evidence>
<evidence type="ECO:0000313" key="7">
    <source>
        <dbReference type="EMBL" id="ASP40188.1"/>
    </source>
</evidence>
<dbReference type="SUPFAM" id="SSF74653">
    <property type="entry name" value="TolA/TonB C-terminal domain"/>
    <property type="match status" value="1"/>
</dbReference>
<evidence type="ECO:0000256" key="4">
    <source>
        <dbReference type="ARBA" id="ARBA00023136"/>
    </source>
</evidence>
<dbReference type="AlphaFoldDB" id="A0A222FME0"/>
<dbReference type="Pfam" id="PF03544">
    <property type="entry name" value="TonB_C"/>
    <property type="match status" value="1"/>
</dbReference>
<dbReference type="EMBL" id="CP022530">
    <property type="protein sequence ID" value="ASP40188.1"/>
    <property type="molecule type" value="Genomic_DNA"/>
</dbReference>
<keyword evidence="3" id="KW-1133">Transmembrane helix</keyword>
<reference evidence="7 8" key="1">
    <citation type="submission" date="2017-07" db="EMBL/GenBank/DDBJ databases">
        <title>Annotated genome sequence of Bacterioplanes sanyensis isolated from Red Sea.</title>
        <authorList>
            <person name="Rehman Z.U."/>
        </authorList>
    </citation>
    <scope>NUCLEOTIDE SEQUENCE [LARGE SCALE GENOMIC DNA]</scope>
    <source>
        <strain evidence="7 8">NV9</strain>
    </source>
</reference>
<gene>
    <name evidence="7" type="ORF">CHH28_16560</name>
</gene>
<feature type="compositionally biased region" description="Low complexity" evidence="5">
    <location>
        <begin position="297"/>
        <end position="306"/>
    </location>
</feature>
<dbReference type="NCBIfam" id="TIGR01352">
    <property type="entry name" value="tonB_Cterm"/>
    <property type="match status" value="1"/>
</dbReference>